<organism evidence="2 3">
    <name type="scientific">Staurois parvus</name>
    <dbReference type="NCBI Taxonomy" id="386267"/>
    <lineage>
        <taxon>Eukaryota</taxon>
        <taxon>Metazoa</taxon>
        <taxon>Chordata</taxon>
        <taxon>Craniata</taxon>
        <taxon>Vertebrata</taxon>
        <taxon>Euteleostomi</taxon>
        <taxon>Amphibia</taxon>
        <taxon>Batrachia</taxon>
        <taxon>Anura</taxon>
        <taxon>Neobatrachia</taxon>
        <taxon>Ranoidea</taxon>
        <taxon>Ranidae</taxon>
        <taxon>Staurois</taxon>
    </lineage>
</organism>
<feature type="compositionally biased region" description="Acidic residues" evidence="1">
    <location>
        <begin position="1"/>
        <end position="14"/>
    </location>
</feature>
<evidence type="ECO:0000313" key="3">
    <source>
        <dbReference type="Proteomes" id="UP001162483"/>
    </source>
</evidence>
<dbReference type="Proteomes" id="UP001162483">
    <property type="component" value="Unassembled WGS sequence"/>
</dbReference>
<proteinExistence type="predicted"/>
<gene>
    <name evidence="2" type="ORF">SPARVUS_LOCUS13283215</name>
</gene>
<name>A0ABN9G214_9NEOB</name>
<keyword evidence="3" id="KW-1185">Reference proteome</keyword>
<comment type="caution">
    <text evidence="2">The sequence shown here is derived from an EMBL/GenBank/DDBJ whole genome shotgun (WGS) entry which is preliminary data.</text>
</comment>
<sequence length="89" mass="9872">MQFEDREELEDVTEEGAAATEGTSPQGQRKDRCSEWEQWDWYVVVVEYTGQSLGGAVGDAGRVPLEQRNDIASRLRLGVNKSVHVCSTG</sequence>
<dbReference type="EMBL" id="CATNWA010017813">
    <property type="protein sequence ID" value="CAI9603264.1"/>
    <property type="molecule type" value="Genomic_DNA"/>
</dbReference>
<reference evidence="2" key="1">
    <citation type="submission" date="2023-05" db="EMBL/GenBank/DDBJ databases">
        <authorList>
            <person name="Stuckert A."/>
        </authorList>
    </citation>
    <scope>NUCLEOTIDE SEQUENCE</scope>
</reference>
<evidence type="ECO:0000256" key="1">
    <source>
        <dbReference type="SAM" id="MobiDB-lite"/>
    </source>
</evidence>
<protein>
    <submittedName>
        <fullName evidence="2">Uncharacterized protein</fullName>
    </submittedName>
</protein>
<accession>A0ABN9G214</accession>
<evidence type="ECO:0000313" key="2">
    <source>
        <dbReference type="EMBL" id="CAI9603264.1"/>
    </source>
</evidence>
<feature type="region of interest" description="Disordered" evidence="1">
    <location>
        <begin position="1"/>
        <end position="32"/>
    </location>
</feature>